<dbReference type="Gene3D" id="2.170.16.10">
    <property type="entry name" value="Hedgehog/Intein (Hint) domain"/>
    <property type="match status" value="1"/>
</dbReference>
<dbReference type="InterPro" id="IPR006141">
    <property type="entry name" value="Intein_N"/>
</dbReference>
<dbReference type="Pfam" id="PF01079">
    <property type="entry name" value="Hint"/>
    <property type="match status" value="1"/>
</dbReference>
<evidence type="ECO:0000256" key="2">
    <source>
        <dbReference type="ARBA" id="ARBA00022473"/>
    </source>
</evidence>
<dbReference type="InterPro" id="IPR001767">
    <property type="entry name" value="Hedgehog_Hint"/>
</dbReference>
<feature type="domain" description="MSP" evidence="6">
    <location>
        <begin position="9"/>
        <end position="127"/>
    </location>
</feature>
<reference evidence="7" key="1">
    <citation type="submission" date="2023-06" db="EMBL/GenBank/DDBJ databases">
        <authorList>
            <person name="Delattre M."/>
        </authorList>
    </citation>
    <scope>NUCLEOTIDE SEQUENCE</scope>
    <source>
        <strain evidence="7">AF72</strain>
    </source>
</reference>
<evidence type="ECO:0000259" key="6">
    <source>
        <dbReference type="PROSITE" id="PS50202"/>
    </source>
</evidence>
<dbReference type="GO" id="GO:0016540">
    <property type="term" value="P:protein autoprocessing"/>
    <property type="evidence" value="ECO:0007669"/>
    <property type="project" value="InterPro"/>
</dbReference>
<dbReference type="PROSITE" id="PS50817">
    <property type="entry name" value="INTEIN_N_TER"/>
    <property type="match status" value="1"/>
</dbReference>
<comment type="caution">
    <text evidence="7">The sequence shown here is derived from an EMBL/GenBank/DDBJ whole genome shotgun (WGS) entry which is preliminary data.</text>
</comment>
<evidence type="ECO:0000256" key="4">
    <source>
        <dbReference type="ARBA" id="ARBA00022729"/>
    </source>
</evidence>
<dbReference type="SMART" id="SM00306">
    <property type="entry name" value="HintN"/>
    <property type="match status" value="1"/>
</dbReference>
<dbReference type="CDD" id="cd00081">
    <property type="entry name" value="Hint"/>
    <property type="match status" value="1"/>
</dbReference>
<evidence type="ECO:0000313" key="8">
    <source>
        <dbReference type="Proteomes" id="UP001177023"/>
    </source>
</evidence>
<dbReference type="InterPro" id="IPR008962">
    <property type="entry name" value="PapD-like_sf"/>
</dbReference>
<dbReference type="InterPro" id="IPR000535">
    <property type="entry name" value="MSP_dom"/>
</dbReference>
<accession>A0AA36GGC2</accession>
<dbReference type="GO" id="GO:0005576">
    <property type="term" value="C:extracellular region"/>
    <property type="evidence" value="ECO:0007669"/>
    <property type="project" value="UniProtKB-SubCell"/>
</dbReference>
<evidence type="ECO:0000256" key="1">
    <source>
        <dbReference type="ARBA" id="ARBA00004613"/>
    </source>
</evidence>
<dbReference type="InterPro" id="IPR052140">
    <property type="entry name" value="Dev_Signal_Hedgehog-like"/>
</dbReference>
<keyword evidence="8" id="KW-1185">Reference proteome</keyword>
<evidence type="ECO:0000313" key="7">
    <source>
        <dbReference type="EMBL" id="CAJ0587178.1"/>
    </source>
</evidence>
<dbReference type="GO" id="GO:0016539">
    <property type="term" value="P:intein-mediated protein splicing"/>
    <property type="evidence" value="ECO:0007669"/>
    <property type="project" value="InterPro"/>
</dbReference>
<dbReference type="EMBL" id="CATQJA010002709">
    <property type="protein sequence ID" value="CAJ0587178.1"/>
    <property type="molecule type" value="Genomic_DNA"/>
</dbReference>
<dbReference type="SUPFAM" id="SSF49354">
    <property type="entry name" value="PapD-like"/>
    <property type="match status" value="1"/>
</dbReference>
<dbReference type="InterPro" id="IPR036844">
    <property type="entry name" value="Hint_dom_sf"/>
</dbReference>
<dbReference type="AlphaFoldDB" id="A0AA36GGC2"/>
<feature type="region of interest" description="Disordered" evidence="5">
    <location>
        <begin position="304"/>
        <end position="348"/>
    </location>
</feature>
<keyword evidence="3" id="KW-0964">Secreted</keyword>
<evidence type="ECO:0000256" key="5">
    <source>
        <dbReference type="SAM" id="MobiDB-lite"/>
    </source>
</evidence>
<proteinExistence type="predicted"/>
<dbReference type="Pfam" id="PF00635">
    <property type="entry name" value="Motile_Sperm"/>
    <property type="match status" value="1"/>
</dbReference>
<dbReference type="InterPro" id="IPR003586">
    <property type="entry name" value="Hint_dom_C"/>
</dbReference>
<feature type="non-terminal residue" evidence="7">
    <location>
        <position position="585"/>
    </location>
</feature>
<dbReference type="PANTHER" id="PTHR46706">
    <property type="entry name" value="PROTEIN QUA-1-RELATED"/>
    <property type="match status" value="1"/>
</dbReference>
<feature type="compositionally biased region" description="Polar residues" evidence="5">
    <location>
        <begin position="322"/>
        <end position="333"/>
    </location>
</feature>
<comment type="subcellular location">
    <subcellularLocation>
        <location evidence="1">Secreted</location>
    </subcellularLocation>
</comment>
<dbReference type="PROSITE" id="PS50202">
    <property type="entry name" value="MSP"/>
    <property type="match status" value="1"/>
</dbReference>
<keyword evidence="4" id="KW-0732">Signal</keyword>
<protein>
    <recommendedName>
        <fullName evidence="6">MSP domain-containing protein</fullName>
    </recommendedName>
</protein>
<sequence>MAQSVAPGDITTQPGTKIVFNAPYDDKHTYHIKVINSGGRRIGWAFKTTNMKRLGVDPPCGVLDPKEQVLVAVSCDSFQFGAEDTNNDRVTIEWTNTPDGAAKQFRREWFQGDGMVLPSGQPVLGCAAPQCFGAEAGGTRVLHDAQFNPGPEGEDGFMREGDLTRVRSRYRDAEAQQAECPTGYGSSSCTGSLSWVGGFLAKSNGDLSLQCCRYEGLKFAAEVGRPVVRPAEVYSGGEVIRDGRQTGFDLITNIKRIDVDDGGIAYELTVTRMNCIPDPPESENDVNIAPSDISRILDKVSEASAAGAPTEEFSAMDEGPQSPASYQTPSASYAQPPPADAAPPPQPQQYVERDQYVQVGEQVVPVQSPGYYYPVSSGIPACFTGDTLVETSSGFKRMDELRVGEQVLTAEQNTTTFTRVDSWLHRLPSTTAYFVQLRTQDEKTLKLTPQHFIYRVDCSGLTFATEMIFAEMLKTGDCVYAIGADRAVHPTRIVHLEVVEEKGVYAPMTRSGDIFVNGIYASCHNVVKANTLSHTFLHLADNVHQRIRRIFTGDDETAATETSGHLPPSTEFFLGMIDYIVPHKY</sequence>
<organism evidence="7 8">
    <name type="scientific">Mesorhabditis spiculigera</name>
    <dbReference type="NCBI Taxonomy" id="96644"/>
    <lineage>
        <taxon>Eukaryota</taxon>
        <taxon>Metazoa</taxon>
        <taxon>Ecdysozoa</taxon>
        <taxon>Nematoda</taxon>
        <taxon>Chromadorea</taxon>
        <taxon>Rhabditida</taxon>
        <taxon>Rhabditina</taxon>
        <taxon>Rhabditomorpha</taxon>
        <taxon>Rhabditoidea</taxon>
        <taxon>Rhabditidae</taxon>
        <taxon>Mesorhabditinae</taxon>
        <taxon>Mesorhabditis</taxon>
    </lineage>
</organism>
<name>A0AA36GGC2_9BILA</name>
<evidence type="ECO:0000256" key="3">
    <source>
        <dbReference type="ARBA" id="ARBA00022525"/>
    </source>
</evidence>
<dbReference type="SUPFAM" id="SSF51294">
    <property type="entry name" value="Hedgehog/intein (Hint) domain"/>
    <property type="match status" value="1"/>
</dbReference>
<dbReference type="InterPro" id="IPR013783">
    <property type="entry name" value="Ig-like_fold"/>
</dbReference>
<dbReference type="InterPro" id="IPR003587">
    <property type="entry name" value="Hint_dom_N"/>
</dbReference>
<dbReference type="PANTHER" id="PTHR46706:SF12">
    <property type="entry name" value="PROTEIN QUA-1-RELATED"/>
    <property type="match status" value="1"/>
</dbReference>
<dbReference type="Gene3D" id="2.60.40.10">
    <property type="entry name" value="Immunoglobulins"/>
    <property type="match status" value="1"/>
</dbReference>
<dbReference type="SMART" id="SM00305">
    <property type="entry name" value="HintC"/>
    <property type="match status" value="1"/>
</dbReference>
<feature type="compositionally biased region" description="Pro residues" evidence="5">
    <location>
        <begin position="335"/>
        <end position="347"/>
    </location>
</feature>
<keyword evidence="2" id="KW-0217">Developmental protein</keyword>
<dbReference type="Proteomes" id="UP001177023">
    <property type="component" value="Unassembled WGS sequence"/>
</dbReference>
<gene>
    <name evidence="7" type="ORF">MSPICULIGERA_LOCUS25155</name>
</gene>